<feature type="domain" description="Enoyl reductase (ER)" evidence="1">
    <location>
        <begin position="10"/>
        <end position="312"/>
    </location>
</feature>
<organism evidence="2 3">
    <name type="scientific">Marinigracilibium pacificum</name>
    <dbReference type="NCBI Taxonomy" id="2729599"/>
    <lineage>
        <taxon>Bacteria</taxon>
        <taxon>Pseudomonadati</taxon>
        <taxon>Bacteroidota</taxon>
        <taxon>Cytophagia</taxon>
        <taxon>Cytophagales</taxon>
        <taxon>Flammeovirgaceae</taxon>
        <taxon>Marinigracilibium</taxon>
    </lineage>
</organism>
<evidence type="ECO:0000313" key="2">
    <source>
        <dbReference type="EMBL" id="NMM47675.1"/>
    </source>
</evidence>
<dbReference type="SUPFAM" id="SSF51735">
    <property type="entry name" value="NAD(P)-binding Rossmann-fold domains"/>
    <property type="match status" value="1"/>
</dbReference>
<evidence type="ECO:0000313" key="3">
    <source>
        <dbReference type="Proteomes" id="UP000559010"/>
    </source>
</evidence>
<dbReference type="PROSITE" id="PS01162">
    <property type="entry name" value="QOR_ZETA_CRYSTAL"/>
    <property type="match status" value="1"/>
</dbReference>
<dbReference type="AlphaFoldDB" id="A0A848IWM0"/>
<dbReference type="InterPro" id="IPR011032">
    <property type="entry name" value="GroES-like_sf"/>
</dbReference>
<proteinExistence type="predicted"/>
<dbReference type="Pfam" id="PF08240">
    <property type="entry name" value="ADH_N"/>
    <property type="match status" value="1"/>
</dbReference>
<dbReference type="GO" id="GO:0008270">
    <property type="term" value="F:zinc ion binding"/>
    <property type="evidence" value="ECO:0007669"/>
    <property type="project" value="InterPro"/>
</dbReference>
<dbReference type="PANTHER" id="PTHR44013">
    <property type="entry name" value="ZINC-TYPE ALCOHOL DEHYDROGENASE-LIKE PROTEIN C16A3.02C"/>
    <property type="match status" value="1"/>
</dbReference>
<dbReference type="PANTHER" id="PTHR44013:SF1">
    <property type="entry name" value="ZINC-TYPE ALCOHOL DEHYDROGENASE-LIKE PROTEIN C16A3.02C"/>
    <property type="match status" value="1"/>
</dbReference>
<sequence length="319" mass="34563">MKAFTKTKYGGPEVLKLSEVEKPKVKDGQVLIRIKANSANPADWHVIRGTPYFARLSFGLFKPKHKIPGSDFAGVIEEVGSNVAGFNVGDRVFGEMLNEGVFAEFACAPAHVCAKMPANATFKEMAAVPIAGLTALQALITHGKLKKGESVLINGSSGGVGHFAIQIAKAFGGEVTAICSSKNIDFVKSIGADHAIAYDKVDIHGLDKKYDLVIDNHGNLNFSDFSRMGNRGIMVGFTTMNQMISVVSKSAFSKFPLKVFTASANTKDLGTLANLIENGKLKPHLEKEFNYKEIPQAIAYIEKMHTRGKVVMVWNETPD</sequence>
<comment type="caution">
    <text evidence="2">The sequence shown here is derived from an EMBL/GenBank/DDBJ whole genome shotgun (WGS) entry which is preliminary data.</text>
</comment>
<gene>
    <name evidence="2" type="ORF">HH304_04630</name>
</gene>
<evidence type="ECO:0000259" key="1">
    <source>
        <dbReference type="SMART" id="SM00829"/>
    </source>
</evidence>
<dbReference type="SUPFAM" id="SSF50129">
    <property type="entry name" value="GroES-like"/>
    <property type="match status" value="1"/>
</dbReference>
<accession>A0A848IWM0</accession>
<dbReference type="Gene3D" id="3.90.180.10">
    <property type="entry name" value="Medium-chain alcohol dehydrogenases, catalytic domain"/>
    <property type="match status" value="1"/>
</dbReference>
<dbReference type="InterPro" id="IPR002364">
    <property type="entry name" value="Quin_OxRdtase/zeta-crystal_CS"/>
</dbReference>
<reference evidence="2 3" key="1">
    <citation type="submission" date="2020-04" db="EMBL/GenBank/DDBJ databases">
        <title>Flammeovirgaceae bacterium KN852 isolated from deep sea.</title>
        <authorList>
            <person name="Zhang D.-C."/>
        </authorList>
    </citation>
    <scope>NUCLEOTIDE SEQUENCE [LARGE SCALE GENOMIC DNA]</scope>
    <source>
        <strain evidence="2 3">KN852</strain>
    </source>
</reference>
<dbReference type="Gene3D" id="3.40.50.720">
    <property type="entry name" value="NAD(P)-binding Rossmann-like Domain"/>
    <property type="match status" value="1"/>
</dbReference>
<dbReference type="InterPro" id="IPR052733">
    <property type="entry name" value="Chloroplast_QOR"/>
</dbReference>
<dbReference type="InterPro" id="IPR020843">
    <property type="entry name" value="ER"/>
</dbReference>
<dbReference type="SMART" id="SM00829">
    <property type="entry name" value="PKS_ER"/>
    <property type="match status" value="1"/>
</dbReference>
<dbReference type="Proteomes" id="UP000559010">
    <property type="component" value="Unassembled WGS sequence"/>
</dbReference>
<dbReference type="InterPro" id="IPR036291">
    <property type="entry name" value="NAD(P)-bd_dom_sf"/>
</dbReference>
<name>A0A848IWM0_9BACT</name>
<dbReference type="GO" id="GO:0016491">
    <property type="term" value="F:oxidoreductase activity"/>
    <property type="evidence" value="ECO:0007669"/>
    <property type="project" value="InterPro"/>
</dbReference>
<keyword evidence="3" id="KW-1185">Reference proteome</keyword>
<protein>
    <submittedName>
        <fullName evidence="2">NAD(P)-dependent alcohol dehydrogenase</fullName>
    </submittedName>
</protein>
<dbReference type="InterPro" id="IPR013154">
    <property type="entry name" value="ADH-like_N"/>
</dbReference>
<dbReference type="RefSeq" id="WP_169678317.1">
    <property type="nucleotide sequence ID" value="NZ_JABBNU010000002.1"/>
</dbReference>
<dbReference type="CDD" id="cd08267">
    <property type="entry name" value="MDR1"/>
    <property type="match status" value="1"/>
</dbReference>
<dbReference type="Pfam" id="PF13602">
    <property type="entry name" value="ADH_zinc_N_2"/>
    <property type="match status" value="1"/>
</dbReference>
<dbReference type="EMBL" id="JABBNU010000002">
    <property type="protein sequence ID" value="NMM47675.1"/>
    <property type="molecule type" value="Genomic_DNA"/>
</dbReference>